<accession>A0AAE1AVL2</accession>
<dbReference type="EMBL" id="JAWDGP010001132">
    <property type="protein sequence ID" value="KAK3794201.1"/>
    <property type="molecule type" value="Genomic_DNA"/>
</dbReference>
<sequence length="186" mass="20344">MLSSCLFRPNNQVTQPALDTGDSVRTRGATINPVSGNSGGGKRQAAPLIHGSYVMLPRRGGLRWTGDCMSGFYGGQGNPRECCDRQTRCLSLGRRSVRFDPPGPISNGLLQPGIDTQRGASPIPKHALRCVAYYTRDALVRFSYLGLYPNRKEIVPVLINPERTKIPHPTDGSELSPGRKRPTEQD</sequence>
<proteinExistence type="predicted"/>
<protein>
    <submittedName>
        <fullName evidence="2">Uncharacterized protein</fullName>
    </submittedName>
</protein>
<gene>
    <name evidence="2" type="ORF">RRG08_049601</name>
</gene>
<feature type="region of interest" description="Disordered" evidence="1">
    <location>
        <begin position="163"/>
        <end position="186"/>
    </location>
</feature>
<reference evidence="2" key="1">
    <citation type="journal article" date="2023" name="G3 (Bethesda)">
        <title>A reference genome for the long-term kleptoplast-retaining sea slug Elysia crispata morphotype clarki.</title>
        <authorList>
            <person name="Eastman K.E."/>
            <person name="Pendleton A.L."/>
            <person name="Shaikh M.A."/>
            <person name="Suttiyut T."/>
            <person name="Ogas R."/>
            <person name="Tomko P."/>
            <person name="Gavelis G."/>
            <person name="Widhalm J.R."/>
            <person name="Wisecaver J.H."/>
        </authorList>
    </citation>
    <scope>NUCLEOTIDE SEQUENCE</scope>
    <source>
        <strain evidence="2">ECLA1</strain>
    </source>
</reference>
<dbReference type="AlphaFoldDB" id="A0AAE1AVL2"/>
<evidence type="ECO:0000313" key="3">
    <source>
        <dbReference type="Proteomes" id="UP001283361"/>
    </source>
</evidence>
<evidence type="ECO:0000313" key="2">
    <source>
        <dbReference type="EMBL" id="KAK3794201.1"/>
    </source>
</evidence>
<feature type="region of interest" description="Disordered" evidence="1">
    <location>
        <begin position="1"/>
        <end position="43"/>
    </location>
</feature>
<keyword evidence="3" id="KW-1185">Reference proteome</keyword>
<name>A0AAE1AVL2_9GAST</name>
<comment type="caution">
    <text evidence="2">The sequence shown here is derived from an EMBL/GenBank/DDBJ whole genome shotgun (WGS) entry which is preliminary data.</text>
</comment>
<feature type="compositionally biased region" description="Polar residues" evidence="1">
    <location>
        <begin position="1"/>
        <end position="17"/>
    </location>
</feature>
<evidence type="ECO:0000256" key="1">
    <source>
        <dbReference type="SAM" id="MobiDB-lite"/>
    </source>
</evidence>
<organism evidence="2 3">
    <name type="scientific">Elysia crispata</name>
    <name type="common">lettuce slug</name>
    <dbReference type="NCBI Taxonomy" id="231223"/>
    <lineage>
        <taxon>Eukaryota</taxon>
        <taxon>Metazoa</taxon>
        <taxon>Spiralia</taxon>
        <taxon>Lophotrochozoa</taxon>
        <taxon>Mollusca</taxon>
        <taxon>Gastropoda</taxon>
        <taxon>Heterobranchia</taxon>
        <taxon>Euthyneura</taxon>
        <taxon>Panpulmonata</taxon>
        <taxon>Sacoglossa</taxon>
        <taxon>Placobranchoidea</taxon>
        <taxon>Plakobranchidae</taxon>
        <taxon>Elysia</taxon>
    </lineage>
</organism>
<dbReference type="Proteomes" id="UP001283361">
    <property type="component" value="Unassembled WGS sequence"/>
</dbReference>